<keyword evidence="5" id="KW-1185">Reference proteome</keyword>
<evidence type="ECO:0000313" key="2">
    <source>
        <dbReference type="EMBL" id="AMS41545.1"/>
    </source>
</evidence>
<feature type="compositionally biased region" description="Basic residues" evidence="1">
    <location>
        <begin position="107"/>
        <end position="125"/>
    </location>
</feature>
<evidence type="ECO:0000313" key="5">
    <source>
        <dbReference type="Proteomes" id="UP000577697"/>
    </source>
</evidence>
<dbReference type="Proteomes" id="UP000075755">
    <property type="component" value="Chromosome"/>
</dbReference>
<evidence type="ECO:0000313" key="3">
    <source>
        <dbReference type="EMBL" id="MBB3704107.1"/>
    </source>
</evidence>
<organism evidence="2 4">
    <name type="scientific">Aminobacter aminovorans</name>
    <name type="common">Chelatobacter heintzii</name>
    <dbReference type="NCBI Taxonomy" id="83263"/>
    <lineage>
        <taxon>Bacteria</taxon>
        <taxon>Pseudomonadati</taxon>
        <taxon>Pseudomonadota</taxon>
        <taxon>Alphaproteobacteria</taxon>
        <taxon>Hyphomicrobiales</taxon>
        <taxon>Phyllobacteriaceae</taxon>
        <taxon>Aminobacter</taxon>
    </lineage>
</organism>
<dbReference type="AlphaFoldDB" id="A0AAC8YNC9"/>
<evidence type="ECO:0000256" key="1">
    <source>
        <dbReference type="SAM" id="MobiDB-lite"/>
    </source>
</evidence>
<accession>A0AAC8YNC9</accession>
<dbReference type="EMBL" id="JACICB010000001">
    <property type="protein sequence ID" value="MBB3704107.1"/>
    <property type="molecule type" value="Genomic_DNA"/>
</dbReference>
<feature type="region of interest" description="Disordered" evidence="1">
    <location>
        <begin position="78"/>
        <end position="156"/>
    </location>
</feature>
<dbReference type="Proteomes" id="UP000577697">
    <property type="component" value="Unassembled WGS sequence"/>
</dbReference>
<sequence length="210" mass="22987">MSAQEVFLDANRNKLRLVISGSKSSHRNLERFVGMWRAATSSLDMAGRRQHDCGCRPSAPAPQPMPVPVVGVVKKTNPSRTCRAHRSHPQRDAARQGVRLSAGTRTIRPRSIKPRRRSSVTRHRSNSSSRASPAATSSPTTAIWPRTGSTSAAARCDRRKQPLPYHVRPCGPPTQINAAVGMRNIGTRLGRSNQPLELACNEVPVHSLRA</sequence>
<dbReference type="EMBL" id="CP015005">
    <property type="protein sequence ID" value="AMS41545.1"/>
    <property type="molecule type" value="Genomic_DNA"/>
</dbReference>
<name>A0AAC8YNC9_AMIAI</name>
<reference evidence="2 4" key="1">
    <citation type="submission" date="2016-03" db="EMBL/GenBank/DDBJ databases">
        <title>Complete genome of Aminobacter aminovorans KCTC 2477.</title>
        <authorList>
            <person name="Kim K.M."/>
        </authorList>
    </citation>
    <scope>NUCLEOTIDE SEQUENCE [LARGE SCALE GENOMIC DNA]</scope>
    <source>
        <strain evidence="2 4">KCTC 2477</strain>
    </source>
</reference>
<reference evidence="3 5" key="2">
    <citation type="submission" date="2020-08" db="EMBL/GenBank/DDBJ databases">
        <title>Genomic Encyclopedia of Type Strains, Phase IV (KMG-IV): sequencing the most valuable type-strain genomes for metagenomic binning, comparative biology and taxonomic classification.</title>
        <authorList>
            <person name="Goeker M."/>
        </authorList>
    </citation>
    <scope>NUCLEOTIDE SEQUENCE [LARGE SCALE GENOMIC DNA]</scope>
    <source>
        <strain evidence="3 5">DSM 10368</strain>
    </source>
</reference>
<evidence type="ECO:0000313" key="4">
    <source>
        <dbReference type="Proteomes" id="UP000075755"/>
    </source>
</evidence>
<protein>
    <submittedName>
        <fullName evidence="2">Uncharacterized protein</fullName>
    </submittedName>
</protein>
<gene>
    <name evidence="2" type="ORF">AA2016_2620</name>
    <name evidence="3" type="ORF">FHS67_000401</name>
</gene>
<proteinExistence type="predicted"/>
<feature type="compositionally biased region" description="Low complexity" evidence="1">
    <location>
        <begin position="126"/>
        <end position="142"/>
    </location>
</feature>
<dbReference type="KEGG" id="aak:AA2016_2620"/>